<dbReference type="Proteomes" id="UP000636010">
    <property type="component" value="Unassembled WGS sequence"/>
</dbReference>
<dbReference type="RefSeq" id="WP_188465310.1">
    <property type="nucleotide sequence ID" value="NZ_BAABHU010000010.1"/>
</dbReference>
<accession>A0ABQ1MNV8</accession>
<evidence type="ECO:0000256" key="1">
    <source>
        <dbReference type="ARBA" id="ARBA00022723"/>
    </source>
</evidence>
<proteinExistence type="predicted"/>
<evidence type="ECO:0000256" key="3">
    <source>
        <dbReference type="ARBA" id="ARBA00023014"/>
    </source>
</evidence>
<dbReference type="Pfam" id="PF04055">
    <property type="entry name" value="Radical_SAM"/>
    <property type="match status" value="1"/>
</dbReference>
<dbReference type="SFLD" id="SFLDG01084">
    <property type="entry name" value="Uncharacterised_Radical_SAM_Su"/>
    <property type="match status" value="1"/>
</dbReference>
<keyword evidence="6" id="KW-1185">Reference proteome</keyword>
<evidence type="ECO:0000256" key="2">
    <source>
        <dbReference type="ARBA" id="ARBA00023004"/>
    </source>
</evidence>
<keyword evidence="2" id="KW-0408">Iron</keyword>
<reference evidence="6" key="1">
    <citation type="journal article" date="2019" name="Int. J. Syst. Evol. Microbiol.">
        <title>The Global Catalogue of Microorganisms (GCM) 10K type strain sequencing project: providing services to taxonomists for standard genome sequencing and annotation.</title>
        <authorList>
            <consortium name="The Broad Institute Genomics Platform"/>
            <consortium name="The Broad Institute Genome Sequencing Center for Infectious Disease"/>
            <person name="Wu L."/>
            <person name="Ma J."/>
        </authorList>
    </citation>
    <scope>NUCLEOTIDE SEQUENCE [LARGE SCALE GENOMIC DNA]</scope>
    <source>
        <strain evidence="6">CGMCC 1.10832</strain>
    </source>
</reference>
<comment type="caution">
    <text evidence="5">The sequence shown here is derived from an EMBL/GenBank/DDBJ whole genome shotgun (WGS) entry which is preliminary data.</text>
</comment>
<gene>
    <name evidence="5" type="primary">splB</name>
    <name evidence="5" type="ORF">GCM10011506_31810</name>
</gene>
<sequence>MPKEIEVKSVLNKTKRRDPWFLDDYTLNLYSSCSFNCLYCYIRGSKYGANLEESLSIKTNAIEILEKQLFNRARKKQFGIIVLSSATDPYLQLENKYQLTRHALEVIAKYKFPVHIITKSDLIERDFDLLHQIDKEAILPRSFQESMRRGVIISFSFSTLNDKVAQIFEKGATKPSLRVQAVEKAVKEGFHTGISMMPLLPFISDTTEHLENLFSTFKRCDVNYILPATLTLYGNGAADSKVLVLNAIAKHFPHLRSKYEKYFQYGSQMPEYYKNAFSRKMKELSVKYKISNTILY</sequence>
<keyword evidence="3" id="KW-0411">Iron-sulfur</keyword>
<keyword evidence="1" id="KW-0479">Metal-binding</keyword>
<dbReference type="EMBL" id="BMEC01000010">
    <property type="protein sequence ID" value="GGC43888.1"/>
    <property type="molecule type" value="Genomic_DNA"/>
</dbReference>
<evidence type="ECO:0000259" key="4">
    <source>
        <dbReference type="Pfam" id="PF04055"/>
    </source>
</evidence>
<dbReference type="SFLD" id="SFLDS00029">
    <property type="entry name" value="Radical_SAM"/>
    <property type="match status" value="1"/>
</dbReference>
<dbReference type="InterPro" id="IPR040086">
    <property type="entry name" value="MJ0683-like"/>
</dbReference>
<dbReference type="PANTHER" id="PTHR43432:SF5">
    <property type="entry name" value="ELP3_MIAA_NIFB-LIKE RADICAL SAM CORE DOMAIN-CONTAINING PROTEIN"/>
    <property type="match status" value="1"/>
</dbReference>
<organism evidence="5 6">
    <name type="scientific">Marivirga lumbricoides</name>
    <dbReference type="NCBI Taxonomy" id="1046115"/>
    <lineage>
        <taxon>Bacteria</taxon>
        <taxon>Pseudomonadati</taxon>
        <taxon>Bacteroidota</taxon>
        <taxon>Cytophagia</taxon>
        <taxon>Cytophagales</taxon>
        <taxon>Marivirgaceae</taxon>
        <taxon>Marivirga</taxon>
    </lineage>
</organism>
<dbReference type="InterPro" id="IPR007197">
    <property type="entry name" value="rSAM"/>
</dbReference>
<evidence type="ECO:0000313" key="5">
    <source>
        <dbReference type="EMBL" id="GGC43888.1"/>
    </source>
</evidence>
<dbReference type="SUPFAM" id="SSF102114">
    <property type="entry name" value="Radical SAM enzymes"/>
    <property type="match status" value="1"/>
</dbReference>
<dbReference type="CDD" id="cd01335">
    <property type="entry name" value="Radical_SAM"/>
    <property type="match status" value="1"/>
</dbReference>
<evidence type="ECO:0000313" key="6">
    <source>
        <dbReference type="Proteomes" id="UP000636010"/>
    </source>
</evidence>
<protein>
    <submittedName>
        <fullName evidence="5">Radical SAM protein</fullName>
    </submittedName>
</protein>
<feature type="domain" description="Radical SAM core" evidence="4">
    <location>
        <begin position="28"/>
        <end position="207"/>
    </location>
</feature>
<dbReference type="Gene3D" id="3.80.30.30">
    <property type="match status" value="1"/>
</dbReference>
<name>A0ABQ1MNV8_9BACT</name>
<dbReference type="PANTHER" id="PTHR43432">
    <property type="entry name" value="SLR0285 PROTEIN"/>
    <property type="match status" value="1"/>
</dbReference>
<dbReference type="InterPro" id="IPR058240">
    <property type="entry name" value="rSAM_sf"/>
</dbReference>